<evidence type="ECO:0000313" key="3">
    <source>
        <dbReference type="Proteomes" id="UP000176185"/>
    </source>
</evidence>
<feature type="transmembrane region" description="Helical" evidence="1">
    <location>
        <begin position="103"/>
        <end position="120"/>
    </location>
</feature>
<dbReference type="Proteomes" id="UP000176185">
    <property type="component" value="Unassembled WGS sequence"/>
</dbReference>
<keyword evidence="1" id="KW-1133">Transmembrane helix</keyword>
<gene>
    <name evidence="2" type="ORF">A2943_01015</name>
</gene>
<name>A0A1F4XFA1_9BACT</name>
<dbReference type="AlphaFoldDB" id="A0A1F4XFA1"/>
<dbReference type="EMBL" id="MEWX01000025">
    <property type="protein sequence ID" value="OGC80330.1"/>
    <property type="molecule type" value="Genomic_DNA"/>
</dbReference>
<sequence length="144" mass="15984">MRNWFLDTNFRRDDVGIVTVIFVAFFTFFCSVTALILAAFLVNGSWLGMLLGPLFSGTLIALALTKGFNFRPRVAVGVAVGMALLFIGVAFDFSYIVRRAPPVYVWVSSAVALGGFWLALRCFSEGPKTMGWIPRHQEERPVRG</sequence>
<keyword evidence="1" id="KW-0812">Transmembrane</keyword>
<accession>A0A1F4XFA1</accession>
<comment type="caution">
    <text evidence="2">The sequence shown here is derived from an EMBL/GenBank/DDBJ whole genome shotgun (WGS) entry which is preliminary data.</text>
</comment>
<feature type="transmembrane region" description="Helical" evidence="1">
    <location>
        <begin position="46"/>
        <end position="64"/>
    </location>
</feature>
<keyword evidence="1" id="KW-0472">Membrane</keyword>
<feature type="transmembrane region" description="Helical" evidence="1">
    <location>
        <begin position="15"/>
        <end position="40"/>
    </location>
</feature>
<feature type="transmembrane region" description="Helical" evidence="1">
    <location>
        <begin position="76"/>
        <end position="97"/>
    </location>
</feature>
<protein>
    <submittedName>
        <fullName evidence="2">Uncharacterized protein</fullName>
    </submittedName>
</protein>
<proteinExistence type="predicted"/>
<evidence type="ECO:0000313" key="2">
    <source>
        <dbReference type="EMBL" id="OGC80330.1"/>
    </source>
</evidence>
<evidence type="ECO:0000256" key="1">
    <source>
        <dbReference type="SAM" id="Phobius"/>
    </source>
</evidence>
<reference evidence="2 3" key="1">
    <citation type="journal article" date="2016" name="Nat. Commun.">
        <title>Thousands of microbial genomes shed light on interconnected biogeochemical processes in an aquifer system.</title>
        <authorList>
            <person name="Anantharaman K."/>
            <person name="Brown C.T."/>
            <person name="Hug L.A."/>
            <person name="Sharon I."/>
            <person name="Castelle C.J."/>
            <person name="Probst A.J."/>
            <person name="Thomas B.C."/>
            <person name="Singh A."/>
            <person name="Wilkins M.J."/>
            <person name="Karaoz U."/>
            <person name="Brodie E.L."/>
            <person name="Williams K.H."/>
            <person name="Hubbard S.S."/>
            <person name="Banfield J.F."/>
        </authorList>
    </citation>
    <scope>NUCLEOTIDE SEQUENCE [LARGE SCALE GENOMIC DNA]</scope>
</reference>
<dbReference type="STRING" id="1797243.A2943_01015"/>
<organism evidence="2 3">
    <name type="scientific">Candidatus Adlerbacteria bacterium RIFCSPLOWO2_01_FULL_51_16</name>
    <dbReference type="NCBI Taxonomy" id="1797243"/>
    <lineage>
        <taxon>Bacteria</taxon>
        <taxon>Candidatus Adleribacteriota</taxon>
    </lineage>
</organism>